<dbReference type="Proteomes" id="UP001195724">
    <property type="component" value="Unassembled WGS sequence"/>
</dbReference>
<sequence length="108" mass="12073">MNESTLRKLSGWADRPCLGTDLELWYGPANDLSPNLRETRDQAAFRMRAAQAVCAGCPVQAECLESELVRPLYEQHGVRGGKTAQQRQALIRERRRQAAAPLPVREVA</sequence>
<feature type="region of interest" description="Disordered" evidence="1">
    <location>
        <begin position="76"/>
        <end position="108"/>
    </location>
</feature>
<evidence type="ECO:0000313" key="3">
    <source>
        <dbReference type="EMBL" id="MBM7813700.1"/>
    </source>
</evidence>
<evidence type="ECO:0000313" key="5">
    <source>
        <dbReference type="Proteomes" id="UP000671828"/>
    </source>
</evidence>
<dbReference type="PROSITE" id="PS51674">
    <property type="entry name" value="4FE4S_WBL"/>
    <property type="match status" value="1"/>
</dbReference>
<evidence type="ECO:0000313" key="4">
    <source>
        <dbReference type="EMBL" id="QTR02170.1"/>
    </source>
</evidence>
<proteinExistence type="predicted"/>
<dbReference type="RefSeq" id="WP_204844303.1">
    <property type="nucleotide sequence ID" value="NZ_JAFBCL010000001.1"/>
</dbReference>
<protein>
    <submittedName>
        <fullName evidence="3">WhiB family redox-sensing transcriptional regulator</fullName>
    </submittedName>
    <submittedName>
        <fullName evidence="4">WhiB family transcriptional regulator</fullName>
    </submittedName>
</protein>
<accession>A0A8T8HVD6</accession>
<organism evidence="4 5">
    <name type="scientific">Saccharothrix algeriensis</name>
    <dbReference type="NCBI Taxonomy" id="173560"/>
    <lineage>
        <taxon>Bacteria</taxon>
        <taxon>Bacillati</taxon>
        <taxon>Actinomycetota</taxon>
        <taxon>Actinomycetes</taxon>
        <taxon>Pseudonocardiales</taxon>
        <taxon>Pseudonocardiaceae</taxon>
        <taxon>Saccharothrix</taxon>
    </lineage>
</organism>
<dbReference type="Pfam" id="PF02467">
    <property type="entry name" value="Whib"/>
    <property type="match status" value="1"/>
</dbReference>
<dbReference type="EMBL" id="CP072788">
    <property type="protein sequence ID" value="QTR02170.1"/>
    <property type="molecule type" value="Genomic_DNA"/>
</dbReference>
<dbReference type="EMBL" id="JAFBCL010000001">
    <property type="protein sequence ID" value="MBM7813700.1"/>
    <property type="molecule type" value="Genomic_DNA"/>
</dbReference>
<gene>
    <name evidence="4" type="ORF">J7S33_23635</name>
    <name evidence="3" type="ORF">JOE68_004565</name>
</gene>
<feature type="domain" description="4Fe-4S Wbl-type" evidence="2">
    <location>
        <begin position="16"/>
        <end position="89"/>
    </location>
</feature>
<reference evidence="4" key="2">
    <citation type="submission" date="2021-04" db="EMBL/GenBank/DDBJ databases">
        <title>Saccharothrix algeriensis WGS.</title>
        <authorList>
            <person name="Stuskova K."/>
            <person name="Hakalova E."/>
            <person name="Tebbal A.B."/>
            <person name="Eichmeier A."/>
        </authorList>
    </citation>
    <scope>NUCLEOTIDE SEQUENCE</scope>
    <source>
        <strain evidence="4">NRRL B-24137</strain>
    </source>
</reference>
<evidence type="ECO:0000313" key="6">
    <source>
        <dbReference type="Proteomes" id="UP001195724"/>
    </source>
</evidence>
<name>A0A8T8HVD6_9PSEU</name>
<dbReference type="AlphaFoldDB" id="A0A8T8HVD6"/>
<evidence type="ECO:0000259" key="2">
    <source>
        <dbReference type="PROSITE" id="PS51674"/>
    </source>
</evidence>
<reference evidence="3 6" key="1">
    <citation type="submission" date="2021-01" db="EMBL/GenBank/DDBJ databases">
        <title>Sequencing the genomes of 1000 actinobacteria strains.</title>
        <authorList>
            <person name="Klenk H.-P."/>
        </authorList>
    </citation>
    <scope>NUCLEOTIDE SEQUENCE [LARGE SCALE GENOMIC DNA]</scope>
    <source>
        <strain evidence="3 6">DSM 44581</strain>
    </source>
</reference>
<keyword evidence="6" id="KW-1185">Reference proteome</keyword>
<dbReference type="InterPro" id="IPR034768">
    <property type="entry name" value="4FE4S_WBL"/>
</dbReference>
<dbReference type="Proteomes" id="UP000671828">
    <property type="component" value="Chromosome"/>
</dbReference>
<evidence type="ECO:0000256" key="1">
    <source>
        <dbReference type="SAM" id="MobiDB-lite"/>
    </source>
</evidence>